<dbReference type="GO" id="GO:0015036">
    <property type="term" value="F:disulfide oxidoreductase activity"/>
    <property type="evidence" value="ECO:0007669"/>
    <property type="project" value="UniProtKB-ARBA"/>
</dbReference>
<keyword evidence="2" id="KW-0201">Cytochrome c-type biogenesis</keyword>
<feature type="domain" description="Thioredoxin" evidence="7">
    <location>
        <begin position="66"/>
        <end position="207"/>
    </location>
</feature>
<dbReference type="SUPFAM" id="SSF52833">
    <property type="entry name" value="Thioredoxin-like"/>
    <property type="match status" value="1"/>
</dbReference>
<organism evidence="8 9">
    <name type="scientific">Paraburkholderia fungorum</name>
    <dbReference type="NCBI Taxonomy" id="134537"/>
    <lineage>
        <taxon>Bacteria</taxon>
        <taxon>Pseudomonadati</taxon>
        <taxon>Pseudomonadota</taxon>
        <taxon>Betaproteobacteria</taxon>
        <taxon>Burkholderiales</taxon>
        <taxon>Burkholderiaceae</taxon>
        <taxon>Paraburkholderia</taxon>
    </lineage>
</organism>
<dbReference type="Gene3D" id="3.40.30.10">
    <property type="entry name" value="Glutaredoxin"/>
    <property type="match status" value="1"/>
</dbReference>
<dbReference type="InterPro" id="IPR050553">
    <property type="entry name" value="Thioredoxin_ResA/DsbE_sf"/>
</dbReference>
<dbReference type="OrthoDB" id="9811352at2"/>
<protein>
    <submittedName>
        <fullName evidence="8">Redoxin</fullName>
    </submittedName>
</protein>
<dbReference type="InterPro" id="IPR013766">
    <property type="entry name" value="Thioredoxin_domain"/>
</dbReference>
<dbReference type="CDD" id="cd02966">
    <property type="entry name" value="TlpA_like_family"/>
    <property type="match status" value="1"/>
</dbReference>
<sequence length="208" mass="22526">MNNETPRHSEAPTHSGEALAEGKAGRSRRNTRRALLAGLGAAGLAAGATAYWRLSSDEIVSGVLIHARARELPSLRFTDANGAATSLAAFRDRVVLLNVWATWCPPCREERPTLDRLQAALGGPNFEVVAVSVDAGGMPVVQAFFRNTRVTHLHPYLDAFHDAATLIETGIPITLLVDRNGWEAGRKLGSAAWDDAQIVRLIRRYLPA</sequence>
<evidence type="ECO:0000256" key="6">
    <source>
        <dbReference type="SAM" id="Phobius"/>
    </source>
</evidence>
<dbReference type="AlphaFoldDB" id="A0A3R7F463"/>
<accession>A0A3R7F463</accession>
<feature type="compositionally biased region" description="Basic and acidic residues" evidence="5">
    <location>
        <begin position="1"/>
        <end position="11"/>
    </location>
</feature>
<keyword evidence="4" id="KW-0676">Redox-active center</keyword>
<dbReference type="Proteomes" id="UP000283709">
    <property type="component" value="Unassembled WGS sequence"/>
</dbReference>
<dbReference type="EMBL" id="MCAS01000045">
    <property type="protein sequence ID" value="RKF35723.1"/>
    <property type="molecule type" value="Genomic_DNA"/>
</dbReference>
<dbReference type="Pfam" id="PF08534">
    <property type="entry name" value="Redoxin"/>
    <property type="match status" value="1"/>
</dbReference>
<proteinExistence type="predicted"/>
<dbReference type="GO" id="GO:0017004">
    <property type="term" value="P:cytochrome complex assembly"/>
    <property type="evidence" value="ECO:0007669"/>
    <property type="project" value="UniProtKB-KW"/>
</dbReference>
<feature type="region of interest" description="Disordered" evidence="5">
    <location>
        <begin position="1"/>
        <end position="27"/>
    </location>
</feature>
<keyword evidence="6" id="KW-0472">Membrane</keyword>
<dbReference type="InterPro" id="IPR006311">
    <property type="entry name" value="TAT_signal"/>
</dbReference>
<keyword evidence="3" id="KW-1015">Disulfide bond</keyword>
<evidence type="ECO:0000259" key="7">
    <source>
        <dbReference type="PROSITE" id="PS51352"/>
    </source>
</evidence>
<evidence type="ECO:0000256" key="3">
    <source>
        <dbReference type="ARBA" id="ARBA00023157"/>
    </source>
</evidence>
<keyword evidence="6" id="KW-1133">Transmembrane helix</keyword>
<comment type="subcellular location">
    <subcellularLocation>
        <location evidence="1">Cell envelope</location>
    </subcellularLocation>
</comment>
<dbReference type="PROSITE" id="PS00194">
    <property type="entry name" value="THIOREDOXIN_1"/>
    <property type="match status" value="1"/>
</dbReference>
<dbReference type="InterPro" id="IPR013740">
    <property type="entry name" value="Redoxin"/>
</dbReference>
<dbReference type="PANTHER" id="PTHR42852">
    <property type="entry name" value="THIOL:DISULFIDE INTERCHANGE PROTEIN DSBE"/>
    <property type="match status" value="1"/>
</dbReference>
<comment type="caution">
    <text evidence="8">The sequence shown here is derived from an EMBL/GenBank/DDBJ whole genome shotgun (WGS) entry which is preliminary data.</text>
</comment>
<evidence type="ECO:0000256" key="5">
    <source>
        <dbReference type="SAM" id="MobiDB-lite"/>
    </source>
</evidence>
<evidence type="ECO:0000313" key="8">
    <source>
        <dbReference type="EMBL" id="RKF35723.1"/>
    </source>
</evidence>
<name>A0A3R7F463_9BURK</name>
<dbReference type="PROSITE" id="PS51318">
    <property type="entry name" value="TAT"/>
    <property type="match status" value="1"/>
</dbReference>
<feature type="transmembrane region" description="Helical" evidence="6">
    <location>
        <begin position="34"/>
        <end position="54"/>
    </location>
</feature>
<keyword evidence="6" id="KW-0812">Transmembrane</keyword>
<reference evidence="8 9" key="1">
    <citation type="submission" date="2016-07" db="EMBL/GenBank/DDBJ databases">
        <title>Genome analysis of Burkholderia fungorum ES3-20.</title>
        <authorList>
            <person name="Xu D."/>
            <person name="Yao R."/>
            <person name="Zheng S."/>
        </authorList>
    </citation>
    <scope>NUCLEOTIDE SEQUENCE [LARGE SCALE GENOMIC DNA]</scope>
    <source>
        <strain evidence="8 9">ES3-20</strain>
    </source>
</reference>
<gene>
    <name evidence="8" type="ORF">BCY88_08765</name>
</gene>
<evidence type="ECO:0000256" key="1">
    <source>
        <dbReference type="ARBA" id="ARBA00004196"/>
    </source>
</evidence>
<evidence type="ECO:0000313" key="9">
    <source>
        <dbReference type="Proteomes" id="UP000283709"/>
    </source>
</evidence>
<dbReference type="PANTHER" id="PTHR42852:SF6">
    <property type="entry name" value="THIOL:DISULFIDE INTERCHANGE PROTEIN DSBE"/>
    <property type="match status" value="1"/>
</dbReference>
<evidence type="ECO:0000256" key="2">
    <source>
        <dbReference type="ARBA" id="ARBA00022748"/>
    </source>
</evidence>
<dbReference type="GO" id="GO:0030313">
    <property type="term" value="C:cell envelope"/>
    <property type="evidence" value="ECO:0007669"/>
    <property type="project" value="UniProtKB-SubCell"/>
</dbReference>
<evidence type="ECO:0000256" key="4">
    <source>
        <dbReference type="ARBA" id="ARBA00023284"/>
    </source>
</evidence>
<dbReference type="InterPro" id="IPR017937">
    <property type="entry name" value="Thioredoxin_CS"/>
</dbReference>
<dbReference type="InterPro" id="IPR036249">
    <property type="entry name" value="Thioredoxin-like_sf"/>
</dbReference>
<dbReference type="PROSITE" id="PS51352">
    <property type="entry name" value="THIOREDOXIN_2"/>
    <property type="match status" value="1"/>
</dbReference>